<name>A0A3S4ZY05_9PLAT</name>
<organism evidence="1 2">
    <name type="scientific">Protopolystoma xenopodis</name>
    <dbReference type="NCBI Taxonomy" id="117903"/>
    <lineage>
        <taxon>Eukaryota</taxon>
        <taxon>Metazoa</taxon>
        <taxon>Spiralia</taxon>
        <taxon>Lophotrochozoa</taxon>
        <taxon>Platyhelminthes</taxon>
        <taxon>Monogenea</taxon>
        <taxon>Polyopisthocotylea</taxon>
        <taxon>Polystomatidea</taxon>
        <taxon>Polystomatidae</taxon>
        <taxon>Protopolystoma</taxon>
    </lineage>
</organism>
<evidence type="ECO:0000313" key="2">
    <source>
        <dbReference type="Proteomes" id="UP000784294"/>
    </source>
</evidence>
<dbReference type="Proteomes" id="UP000784294">
    <property type="component" value="Unassembled WGS sequence"/>
</dbReference>
<keyword evidence="2" id="KW-1185">Reference proteome</keyword>
<proteinExistence type="predicted"/>
<dbReference type="EMBL" id="CAAALY010007586">
    <property type="protein sequence ID" value="VEL09921.1"/>
    <property type="molecule type" value="Genomic_DNA"/>
</dbReference>
<sequence>MISSNADSSLFYIRHGVVKWIMLQAVQQLAADSTILPPPRPPYTSSSASNADPNANPSIMRWHMSQRPPQTRLLAIPCVEAKLLPHSSNTFRLAEPAQSGPQRYKRFLEMAFCLARSWYFDRDVFEVSHIMFLHEFQLHEQADFVSTITVGEHLTTG</sequence>
<comment type="caution">
    <text evidence="1">The sequence shown here is derived from an EMBL/GenBank/DDBJ whole genome shotgun (WGS) entry which is preliminary data.</text>
</comment>
<gene>
    <name evidence="1" type="ORF">PXEA_LOCUS3361</name>
</gene>
<protein>
    <submittedName>
        <fullName evidence="1">Uncharacterized protein</fullName>
    </submittedName>
</protein>
<evidence type="ECO:0000313" key="1">
    <source>
        <dbReference type="EMBL" id="VEL09921.1"/>
    </source>
</evidence>
<reference evidence="1" key="1">
    <citation type="submission" date="2018-11" db="EMBL/GenBank/DDBJ databases">
        <authorList>
            <consortium name="Pathogen Informatics"/>
        </authorList>
    </citation>
    <scope>NUCLEOTIDE SEQUENCE</scope>
</reference>
<accession>A0A3S4ZY05</accession>
<dbReference type="AlphaFoldDB" id="A0A3S4ZY05"/>